<dbReference type="EMBL" id="KQ964246">
    <property type="protein sequence ID" value="KXJ95721.1"/>
    <property type="molecule type" value="Genomic_DNA"/>
</dbReference>
<protein>
    <submittedName>
        <fullName evidence="1">Uncharacterized protein</fullName>
    </submittedName>
</protein>
<organism evidence="1 2">
    <name type="scientific">Microdochium bolleyi</name>
    <dbReference type="NCBI Taxonomy" id="196109"/>
    <lineage>
        <taxon>Eukaryota</taxon>
        <taxon>Fungi</taxon>
        <taxon>Dikarya</taxon>
        <taxon>Ascomycota</taxon>
        <taxon>Pezizomycotina</taxon>
        <taxon>Sordariomycetes</taxon>
        <taxon>Xylariomycetidae</taxon>
        <taxon>Xylariales</taxon>
        <taxon>Microdochiaceae</taxon>
        <taxon>Microdochium</taxon>
    </lineage>
</organism>
<reference evidence="2" key="1">
    <citation type="submission" date="2016-02" db="EMBL/GenBank/DDBJ databases">
        <title>Draft genome sequence of Microdochium bolleyi, a fungal endophyte of beachgrass.</title>
        <authorList>
            <consortium name="DOE Joint Genome Institute"/>
            <person name="David A.S."/>
            <person name="May G."/>
            <person name="Haridas S."/>
            <person name="Lim J."/>
            <person name="Wang M."/>
            <person name="Labutti K."/>
            <person name="Lipzen A."/>
            <person name="Barry K."/>
            <person name="Grigoriev I.V."/>
        </authorList>
    </citation>
    <scope>NUCLEOTIDE SEQUENCE [LARGE SCALE GENOMIC DNA]</scope>
    <source>
        <strain evidence="2">J235TASD1</strain>
    </source>
</reference>
<dbReference type="Proteomes" id="UP000070501">
    <property type="component" value="Unassembled WGS sequence"/>
</dbReference>
<proteinExistence type="predicted"/>
<evidence type="ECO:0000313" key="2">
    <source>
        <dbReference type="Proteomes" id="UP000070501"/>
    </source>
</evidence>
<dbReference type="AlphaFoldDB" id="A0A136JEY0"/>
<name>A0A136JEY0_9PEZI</name>
<keyword evidence="2" id="KW-1185">Reference proteome</keyword>
<gene>
    <name evidence="1" type="ORF">Micbo1qcDRAFT_157776</name>
</gene>
<dbReference type="InParanoid" id="A0A136JEY0"/>
<evidence type="ECO:0000313" key="1">
    <source>
        <dbReference type="EMBL" id="KXJ95721.1"/>
    </source>
</evidence>
<sequence length="194" mass="20766">MATVVCPRTSTQPRPDVNTPHNLTLSYCSPFGPSACSAASTSSLSCQPVTMGGSPCSVDQARAPRAATPSRTTRLHTRKFCSLCLGLKSRHRRSPSRTPPHHNSRPALLSVSSVSLSNVHYSGLCEISVVHRESTLSPRVLASGLVRLVALLACLLFPQRRLCAAAPPGFETRTAVADDYQYVDLVRLAPVSSD</sequence>
<accession>A0A136JEY0</accession>